<gene>
    <name evidence="1" type="ORF">CC80DRAFT_504405</name>
</gene>
<sequence>MECSVWAEDEGWYHGKIVITAENFGCNSGKLVEIEGSVPHSWTPLKTRAGVTKYALPPRWKTVEHDTTVLFYVRNYEILKKVTADPDKKVMAAGAEVLNVEKAGLKLGGRRCMLRMGRLLSLAPALH</sequence>
<accession>A0A6A5TV84</accession>
<dbReference type="EMBL" id="ML976991">
    <property type="protein sequence ID" value="KAF1956571.1"/>
    <property type="molecule type" value="Genomic_DNA"/>
</dbReference>
<reference evidence="1" key="1">
    <citation type="journal article" date="2020" name="Stud. Mycol.">
        <title>101 Dothideomycetes genomes: a test case for predicting lifestyles and emergence of pathogens.</title>
        <authorList>
            <person name="Haridas S."/>
            <person name="Albert R."/>
            <person name="Binder M."/>
            <person name="Bloem J."/>
            <person name="Labutti K."/>
            <person name="Salamov A."/>
            <person name="Andreopoulos B."/>
            <person name="Baker S."/>
            <person name="Barry K."/>
            <person name="Bills G."/>
            <person name="Bluhm B."/>
            <person name="Cannon C."/>
            <person name="Castanera R."/>
            <person name="Culley D."/>
            <person name="Daum C."/>
            <person name="Ezra D."/>
            <person name="Gonzalez J."/>
            <person name="Henrissat B."/>
            <person name="Kuo A."/>
            <person name="Liang C."/>
            <person name="Lipzen A."/>
            <person name="Lutzoni F."/>
            <person name="Magnuson J."/>
            <person name="Mondo S."/>
            <person name="Nolan M."/>
            <person name="Ohm R."/>
            <person name="Pangilinan J."/>
            <person name="Park H.-J."/>
            <person name="Ramirez L."/>
            <person name="Alfaro M."/>
            <person name="Sun H."/>
            <person name="Tritt A."/>
            <person name="Yoshinaga Y."/>
            <person name="Zwiers L.-H."/>
            <person name="Turgeon B."/>
            <person name="Goodwin S."/>
            <person name="Spatafora J."/>
            <person name="Crous P."/>
            <person name="Grigoriev I."/>
        </authorList>
    </citation>
    <scope>NUCLEOTIDE SEQUENCE</scope>
    <source>
        <strain evidence="1">CBS 675.92</strain>
    </source>
</reference>
<evidence type="ECO:0000313" key="1">
    <source>
        <dbReference type="EMBL" id="KAF1956571.1"/>
    </source>
</evidence>
<proteinExistence type="predicted"/>
<protein>
    <submittedName>
        <fullName evidence="1">Uncharacterized protein</fullName>
    </submittedName>
</protein>
<organism evidence="1 2">
    <name type="scientific">Byssothecium circinans</name>
    <dbReference type="NCBI Taxonomy" id="147558"/>
    <lineage>
        <taxon>Eukaryota</taxon>
        <taxon>Fungi</taxon>
        <taxon>Dikarya</taxon>
        <taxon>Ascomycota</taxon>
        <taxon>Pezizomycotina</taxon>
        <taxon>Dothideomycetes</taxon>
        <taxon>Pleosporomycetidae</taxon>
        <taxon>Pleosporales</taxon>
        <taxon>Massarineae</taxon>
        <taxon>Massarinaceae</taxon>
        <taxon>Byssothecium</taxon>
    </lineage>
</organism>
<keyword evidence="2" id="KW-1185">Reference proteome</keyword>
<dbReference type="AlphaFoldDB" id="A0A6A5TV84"/>
<name>A0A6A5TV84_9PLEO</name>
<evidence type="ECO:0000313" key="2">
    <source>
        <dbReference type="Proteomes" id="UP000800035"/>
    </source>
</evidence>
<dbReference type="Proteomes" id="UP000800035">
    <property type="component" value="Unassembled WGS sequence"/>
</dbReference>